<proteinExistence type="predicted"/>
<keyword evidence="3" id="KW-1185">Reference proteome</keyword>
<dbReference type="PANTHER" id="PTHR11439">
    <property type="entry name" value="GAG-POL-RELATED RETROTRANSPOSON"/>
    <property type="match status" value="1"/>
</dbReference>
<evidence type="ECO:0000259" key="1">
    <source>
        <dbReference type="Pfam" id="PF07727"/>
    </source>
</evidence>
<dbReference type="InterPro" id="IPR013103">
    <property type="entry name" value="RVT_2"/>
</dbReference>
<dbReference type="EMBL" id="BQNB010012426">
    <property type="protein sequence ID" value="GJT03413.1"/>
    <property type="molecule type" value="Genomic_DNA"/>
</dbReference>
<reference evidence="2" key="1">
    <citation type="journal article" date="2022" name="Int. J. Mol. Sci.">
        <title>Draft Genome of Tanacetum Coccineum: Genomic Comparison of Closely Related Tanacetum-Family Plants.</title>
        <authorList>
            <person name="Yamashiro T."/>
            <person name="Shiraishi A."/>
            <person name="Nakayama K."/>
            <person name="Satake H."/>
        </authorList>
    </citation>
    <scope>NUCLEOTIDE SEQUENCE</scope>
</reference>
<evidence type="ECO:0000313" key="2">
    <source>
        <dbReference type="EMBL" id="GJT03413.1"/>
    </source>
</evidence>
<gene>
    <name evidence="2" type="ORF">Tco_0824582</name>
</gene>
<sequence length="317" mass="35348">MWLFRHKHLSYDTLSHYKARIVANGSTQLSGIDVNETFSPIVEPTTIRTILSLAASRHYHVHQLDVNNAFLHGDLFETVYMHQPLGFWDSRHPDNLYSSSTTSLVAYSDADWAGFPNTRRLTLGYYVFIGNNLLFWSSKRQQTLYWSSADAKYRGVVNAVVESCWLRNLLREMHTPLSSATIGYCDNVRVLHVPSICQYADILAKGSPSALFEDLCSILSVRSPLAPTAKESVLRSGFPSVSIWRNSNSLHSIIASFFASYAYSAATILRLKSTDKDYDKDFDQLPPMLVVVSYLAFFAGQGLLAGQGLASGPNSSV</sequence>
<dbReference type="Pfam" id="PF07727">
    <property type="entry name" value="RVT_2"/>
    <property type="match status" value="1"/>
</dbReference>
<feature type="domain" description="Reverse transcriptase Ty1/copia-type" evidence="1">
    <location>
        <begin position="2"/>
        <end position="96"/>
    </location>
</feature>
<organism evidence="2 3">
    <name type="scientific">Tanacetum coccineum</name>
    <dbReference type="NCBI Taxonomy" id="301880"/>
    <lineage>
        <taxon>Eukaryota</taxon>
        <taxon>Viridiplantae</taxon>
        <taxon>Streptophyta</taxon>
        <taxon>Embryophyta</taxon>
        <taxon>Tracheophyta</taxon>
        <taxon>Spermatophyta</taxon>
        <taxon>Magnoliopsida</taxon>
        <taxon>eudicotyledons</taxon>
        <taxon>Gunneridae</taxon>
        <taxon>Pentapetalae</taxon>
        <taxon>asterids</taxon>
        <taxon>campanulids</taxon>
        <taxon>Asterales</taxon>
        <taxon>Asteraceae</taxon>
        <taxon>Asteroideae</taxon>
        <taxon>Anthemideae</taxon>
        <taxon>Anthemidinae</taxon>
        <taxon>Tanacetum</taxon>
    </lineage>
</organism>
<comment type="caution">
    <text evidence="2">The sequence shown here is derived from an EMBL/GenBank/DDBJ whole genome shotgun (WGS) entry which is preliminary data.</text>
</comment>
<protein>
    <submittedName>
        <fullName evidence="2">Ribonuclease H-like domain-containing protein</fullName>
    </submittedName>
</protein>
<reference evidence="2" key="2">
    <citation type="submission" date="2022-01" db="EMBL/GenBank/DDBJ databases">
        <authorList>
            <person name="Yamashiro T."/>
            <person name="Shiraishi A."/>
            <person name="Satake H."/>
            <person name="Nakayama K."/>
        </authorList>
    </citation>
    <scope>NUCLEOTIDE SEQUENCE</scope>
</reference>
<evidence type="ECO:0000313" key="3">
    <source>
        <dbReference type="Proteomes" id="UP001151760"/>
    </source>
</evidence>
<dbReference type="Proteomes" id="UP001151760">
    <property type="component" value="Unassembled WGS sequence"/>
</dbReference>
<dbReference type="PANTHER" id="PTHR11439:SF524">
    <property type="entry name" value="RNA-DIRECTED DNA POLYMERASE, PROTEIN KINASE RLK-PELLE-DLSV FAMILY"/>
    <property type="match status" value="1"/>
</dbReference>
<dbReference type="CDD" id="cd09272">
    <property type="entry name" value="RNase_HI_RT_Ty1"/>
    <property type="match status" value="1"/>
</dbReference>
<accession>A0ABQ5AM30</accession>
<name>A0ABQ5AM30_9ASTR</name>